<feature type="transmembrane region" description="Helical" evidence="7">
    <location>
        <begin position="279"/>
        <end position="297"/>
    </location>
</feature>
<evidence type="ECO:0000256" key="3">
    <source>
        <dbReference type="ARBA" id="ARBA00022475"/>
    </source>
</evidence>
<feature type="transmembrane region" description="Helical" evidence="7">
    <location>
        <begin position="332"/>
        <end position="356"/>
    </location>
</feature>
<keyword evidence="3" id="KW-1003">Cell membrane</keyword>
<dbReference type="PANTHER" id="PTHR30193">
    <property type="entry name" value="ABC TRANSPORTER PERMEASE PROTEIN"/>
    <property type="match status" value="1"/>
</dbReference>
<gene>
    <name evidence="10" type="ORF">SAMN05421870_117111</name>
</gene>
<dbReference type="Proteomes" id="UP000182841">
    <property type="component" value="Unassembled WGS sequence"/>
</dbReference>
<dbReference type="GO" id="GO:0005886">
    <property type="term" value="C:plasma membrane"/>
    <property type="evidence" value="ECO:0007669"/>
    <property type="project" value="UniProtKB-SubCell"/>
</dbReference>
<reference evidence="11" key="1">
    <citation type="submission" date="2016-10" db="EMBL/GenBank/DDBJ databases">
        <authorList>
            <person name="Varghese N."/>
            <person name="Submissions S."/>
        </authorList>
    </citation>
    <scope>NUCLEOTIDE SEQUENCE [LARGE SCALE GENOMIC DNA]</scope>
    <source>
        <strain evidence="11">CGMCC 4.6825</strain>
    </source>
</reference>
<dbReference type="AlphaFoldDB" id="A0A1H9WFV3"/>
<feature type="transmembrane region" description="Helical" evidence="7">
    <location>
        <begin position="176"/>
        <end position="196"/>
    </location>
</feature>
<evidence type="ECO:0000256" key="5">
    <source>
        <dbReference type="ARBA" id="ARBA00022989"/>
    </source>
</evidence>
<evidence type="ECO:0000313" key="11">
    <source>
        <dbReference type="Proteomes" id="UP000182841"/>
    </source>
</evidence>
<evidence type="ECO:0000313" key="10">
    <source>
        <dbReference type="EMBL" id="SES32812.1"/>
    </source>
</evidence>
<dbReference type="CDD" id="cd06261">
    <property type="entry name" value="TM_PBP2"/>
    <property type="match status" value="1"/>
</dbReference>
<dbReference type="SUPFAM" id="SSF161098">
    <property type="entry name" value="MetI-like"/>
    <property type="match status" value="1"/>
</dbReference>
<dbReference type="EMBL" id="FOGO01000017">
    <property type="protein sequence ID" value="SES32812.1"/>
    <property type="molecule type" value="Genomic_DNA"/>
</dbReference>
<comment type="similarity">
    <text evidence="7">Belongs to the binding-protein-dependent transport system permease family.</text>
</comment>
<proteinExistence type="inferred from homology"/>
<sequence length="366" mass="39513">MTRAVTADSAPRTPAPPAGDTARRPTRAAADRIPAPAPEHPPAGPGRPAPPRAKRPAAGSPLRDRVRSAGLPYLLLLPALALELLIHLVPMATGIVMAFKDLTQEYISDWSAAPWAGPDNFRVAVDFDAPVGEALLRSFAVTCGFTVLAVGLSWLLGVTAAILMQDAFRGRGLLRALFLTPYALPVYAAVITWSFLLQHDNGLLNHVLHDQLGLTDSKPFWLVGDNSFVALLLVAVWRTWPFAFLLLTAALQNVSADLYEASALDGAGMWRQIRHITLPALRPVNQVLVLVLFLWTFNDFNVPFVLFGKSAPQSADLVSLHIYQSSFVTWDFGAGAAMSVLLLLFLLLVTAGYLLLTNRGRGAADA</sequence>
<keyword evidence="10" id="KW-0762">Sugar transport</keyword>
<feature type="transmembrane region" description="Helical" evidence="7">
    <location>
        <begin position="73"/>
        <end position="99"/>
    </location>
</feature>
<keyword evidence="6 7" id="KW-0472">Membrane</keyword>
<evidence type="ECO:0000256" key="7">
    <source>
        <dbReference type="RuleBase" id="RU363032"/>
    </source>
</evidence>
<evidence type="ECO:0000256" key="6">
    <source>
        <dbReference type="ARBA" id="ARBA00023136"/>
    </source>
</evidence>
<protein>
    <submittedName>
        <fullName evidence="10">Multiple sugar transport system permease protein</fullName>
    </submittedName>
</protein>
<evidence type="ECO:0000259" key="9">
    <source>
        <dbReference type="PROSITE" id="PS50928"/>
    </source>
</evidence>
<dbReference type="InterPro" id="IPR035906">
    <property type="entry name" value="MetI-like_sf"/>
</dbReference>
<dbReference type="GO" id="GO:0055085">
    <property type="term" value="P:transmembrane transport"/>
    <property type="evidence" value="ECO:0007669"/>
    <property type="project" value="InterPro"/>
</dbReference>
<organism evidence="10 11">
    <name type="scientific">Streptomyces qinglanensis</name>
    <dbReference type="NCBI Taxonomy" id="943816"/>
    <lineage>
        <taxon>Bacteria</taxon>
        <taxon>Bacillati</taxon>
        <taxon>Actinomycetota</taxon>
        <taxon>Actinomycetes</taxon>
        <taxon>Kitasatosporales</taxon>
        <taxon>Streptomycetaceae</taxon>
        <taxon>Streptomyces</taxon>
    </lineage>
</organism>
<comment type="subcellular location">
    <subcellularLocation>
        <location evidence="1 7">Cell membrane</location>
        <topology evidence="1 7">Multi-pass membrane protein</topology>
    </subcellularLocation>
</comment>
<evidence type="ECO:0000256" key="8">
    <source>
        <dbReference type="SAM" id="MobiDB-lite"/>
    </source>
</evidence>
<evidence type="ECO:0000256" key="2">
    <source>
        <dbReference type="ARBA" id="ARBA00022448"/>
    </source>
</evidence>
<dbReference type="STRING" id="943816.AN217_16055"/>
<dbReference type="PANTHER" id="PTHR30193:SF37">
    <property type="entry name" value="INNER MEMBRANE ABC TRANSPORTER PERMEASE PROTEIN YCJO"/>
    <property type="match status" value="1"/>
</dbReference>
<evidence type="ECO:0000256" key="1">
    <source>
        <dbReference type="ARBA" id="ARBA00004651"/>
    </source>
</evidence>
<feature type="compositionally biased region" description="Pro residues" evidence="8">
    <location>
        <begin position="35"/>
        <end position="51"/>
    </location>
</feature>
<evidence type="ECO:0000256" key="4">
    <source>
        <dbReference type="ARBA" id="ARBA00022692"/>
    </source>
</evidence>
<keyword evidence="11" id="KW-1185">Reference proteome</keyword>
<dbReference type="Gene3D" id="1.10.3720.10">
    <property type="entry name" value="MetI-like"/>
    <property type="match status" value="1"/>
</dbReference>
<keyword evidence="2 7" id="KW-0813">Transport</keyword>
<dbReference type="InterPro" id="IPR051393">
    <property type="entry name" value="ABC_transporter_permease"/>
</dbReference>
<feature type="transmembrane region" description="Helical" evidence="7">
    <location>
        <begin position="228"/>
        <end position="251"/>
    </location>
</feature>
<name>A0A1H9WFV3_9ACTN</name>
<feature type="domain" description="ABC transmembrane type-1" evidence="9">
    <location>
        <begin position="139"/>
        <end position="353"/>
    </location>
</feature>
<dbReference type="InterPro" id="IPR000515">
    <property type="entry name" value="MetI-like"/>
</dbReference>
<dbReference type="Pfam" id="PF00528">
    <property type="entry name" value="BPD_transp_1"/>
    <property type="match status" value="1"/>
</dbReference>
<keyword evidence="4 7" id="KW-0812">Transmembrane</keyword>
<dbReference type="PROSITE" id="PS50928">
    <property type="entry name" value="ABC_TM1"/>
    <property type="match status" value="1"/>
</dbReference>
<feature type="region of interest" description="Disordered" evidence="8">
    <location>
        <begin position="1"/>
        <end position="63"/>
    </location>
</feature>
<accession>A0A1H9WFV3</accession>
<feature type="transmembrane region" description="Helical" evidence="7">
    <location>
        <begin position="139"/>
        <end position="164"/>
    </location>
</feature>
<keyword evidence="5 7" id="KW-1133">Transmembrane helix</keyword>